<protein>
    <recommendedName>
        <fullName evidence="1">Zinc finger CHCC-type domain-containing protein</fullName>
    </recommendedName>
</protein>
<comment type="caution">
    <text evidence="2">The sequence shown here is derived from an EMBL/GenBank/DDBJ whole genome shotgun (WGS) entry which is preliminary data.</text>
</comment>
<evidence type="ECO:0000259" key="1">
    <source>
        <dbReference type="Pfam" id="PF10276"/>
    </source>
</evidence>
<name>A0A218X4V6_PUNGR</name>
<dbReference type="AlphaFoldDB" id="A0A218X4V6"/>
<gene>
    <name evidence="2" type="ORF">CDL15_Pgr022814</name>
</gene>
<dbReference type="Proteomes" id="UP000197138">
    <property type="component" value="Unassembled WGS sequence"/>
</dbReference>
<evidence type="ECO:0000313" key="3">
    <source>
        <dbReference type="Proteomes" id="UP000197138"/>
    </source>
</evidence>
<reference evidence="3" key="1">
    <citation type="journal article" date="2017" name="Plant J.">
        <title>The pomegranate (Punica granatum L.) genome and the genomics of punicalagin biosynthesis.</title>
        <authorList>
            <person name="Qin G."/>
            <person name="Xu C."/>
            <person name="Ming R."/>
            <person name="Tang H."/>
            <person name="Guyot R."/>
            <person name="Kramer E.M."/>
            <person name="Hu Y."/>
            <person name="Yi X."/>
            <person name="Qi Y."/>
            <person name="Xu X."/>
            <person name="Gao Z."/>
            <person name="Pan H."/>
            <person name="Jian J."/>
            <person name="Tian Y."/>
            <person name="Yue Z."/>
            <person name="Xu Y."/>
        </authorList>
    </citation>
    <scope>NUCLEOTIDE SEQUENCE [LARGE SCALE GENOMIC DNA]</scope>
    <source>
        <strain evidence="3">cv. Dabenzi</strain>
    </source>
</reference>
<dbReference type="PANTHER" id="PTHR13156:SF0">
    <property type="entry name" value="NADH DEHYDROGENASE [UBIQUINONE] IRON-SULFUR PROTEIN 6, MITOCHONDRIAL"/>
    <property type="match status" value="1"/>
</dbReference>
<dbReference type="GO" id="GO:0006120">
    <property type="term" value="P:mitochondrial electron transport, NADH to ubiquinone"/>
    <property type="evidence" value="ECO:0007669"/>
    <property type="project" value="TreeGrafter"/>
</dbReference>
<proteinExistence type="predicted"/>
<accession>A0A218X4V6</accession>
<dbReference type="EMBL" id="MTKT01002440">
    <property type="protein sequence ID" value="OWM79402.1"/>
    <property type="molecule type" value="Genomic_DNA"/>
</dbReference>
<dbReference type="InterPro" id="IPR019401">
    <property type="entry name" value="Znf_CHCC"/>
</dbReference>
<dbReference type="Pfam" id="PF10276">
    <property type="entry name" value="zf-CHCC"/>
    <property type="match status" value="1"/>
</dbReference>
<evidence type="ECO:0000313" key="2">
    <source>
        <dbReference type="EMBL" id="OWM79402.1"/>
    </source>
</evidence>
<dbReference type="Gene3D" id="2.60.260.40">
    <property type="entry name" value="q5lls5 like domains"/>
    <property type="match status" value="1"/>
</dbReference>
<organism evidence="2 3">
    <name type="scientific">Punica granatum</name>
    <name type="common">Pomegranate</name>
    <dbReference type="NCBI Taxonomy" id="22663"/>
    <lineage>
        <taxon>Eukaryota</taxon>
        <taxon>Viridiplantae</taxon>
        <taxon>Streptophyta</taxon>
        <taxon>Embryophyta</taxon>
        <taxon>Tracheophyta</taxon>
        <taxon>Spermatophyta</taxon>
        <taxon>Magnoliopsida</taxon>
        <taxon>eudicotyledons</taxon>
        <taxon>Gunneridae</taxon>
        <taxon>Pentapetalae</taxon>
        <taxon>rosids</taxon>
        <taxon>malvids</taxon>
        <taxon>Myrtales</taxon>
        <taxon>Lythraceae</taxon>
        <taxon>Punica</taxon>
    </lineage>
</organism>
<dbReference type="PANTHER" id="PTHR13156">
    <property type="entry name" value="NADH-UBIQUINONE OXIDOREDUCTASE 13 KD-A SUBUNIT"/>
    <property type="match status" value="1"/>
</dbReference>
<sequence length="183" mass="20006">MMVSRGQSHSRGPIPLWAEPRLKGPSGICSSPIVVVFSRSRQKCSLALSLPPLPARPTPFSGSLLLQQHSNRMASSLLRSLIKSSAAAVSIARTRSFSGVSTQINRTSLISEHTAKWMQDTSKKSPMELINEVPPIKVEGRIVACEGDSNPALGHPIEFICLDLEEPAVCKYCGLRYVQEHHH</sequence>
<dbReference type="GO" id="GO:0005739">
    <property type="term" value="C:mitochondrion"/>
    <property type="evidence" value="ECO:0007669"/>
    <property type="project" value="GOC"/>
</dbReference>
<feature type="domain" description="Zinc finger CHCC-type" evidence="1">
    <location>
        <begin position="140"/>
        <end position="177"/>
    </location>
</feature>
<dbReference type="FunFam" id="2.60.260.40:FF:000001">
    <property type="entry name" value="NADH dehydrogenase [ubiquinone] iron-sulfur protein 6, mitochondrial"/>
    <property type="match status" value="1"/>
</dbReference>